<proteinExistence type="predicted"/>
<evidence type="ECO:0000256" key="3">
    <source>
        <dbReference type="SAM" id="SignalP"/>
    </source>
</evidence>
<keyword evidence="3" id="KW-0732">Signal</keyword>
<reference evidence="4 5" key="1">
    <citation type="submission" date="2022-10" db="EMBL/GenBank/DDBJ databases">
        <title>Draft genome sequence of Streptomyces sp. YSPA8.</title>
        <authorList>
            <person name="Moriuchi R."/>
            <person name="Dohra H."/>
            <person name="Yamamura H."/>
            <person name="Kodani S."/>
        </authorList>
    </citation>
    <scope>NUCLEOTIDE SEQUENCE [LARGE SCALE GENOMIC DNA]</scope>
    <source>
        <strain evidence="4 5">YSPA8</strain>
    </source>
</reference>
<keyword evidence="2" id="KW-1133">Transmembrane helix</keyword>
<organism evidence="4 5">
    <name type="scientific">Streptomyces yaizuensis</name>
    <dbReference type="NCBI Taxonomy" id="2989713"/>
    <lineage>
        <taxon>Bacteria</taxon>
        <taxon>Bacillati</taxon>
        <taxon>Actinomycetota</taxon>
        <taxon>Actinomycetes</taxon>
        <taxon>Kitasatosporales</taxon>
        <taxon>Streptomycetaceae</taxon>
        <taxon>Streptomyces</taxon>
    </lineage>
</organism>
<dbReference type="Proteomes" id="UP001291653">
    <property type="component" value="Unassembled WGS sequence"/>
</dbReference>
<feature type="region of interest" description="Disordered" evidence="1">
    <location>
        <begin position="61"/>
        <end position="135"/>
    </location>
</feature>
<dbReference type="RefSeq" id="WP_323444915.1">
    <property type="nucleotide sequence ID" value="NZ_BSBI01000001.1"/>
</dbReference>
<evidence type="ECO:0000313" key="5">
    <source>
        <dbReference type="Proteomes" id="UP001291653"/>
    </source>
</evidence>
<evidence type="ECO:0000256" key="1">
    <source>
        <dbReference type="SAM" id="MobiDB-lite"/>
    </source>
</evidence>
<feature type="transmembrane region" description="Helical" evidence="2">
    <location>
        <begin position="190"/>
        <end position="209"/>
    </location>
</feature>
<name>A0ABQ5NQX5_9ACTN</name>
<gene>
    <name evidence="4" type="ORF">SYYSPA8_00870</name>
</gene>
<dbReference type="EMBL" id="BSBI01000001">
    <property type="protein sequence ID" value="GLF92793.1"/>
    <property type="molecule type" value="Genomic_DNA"/>
</dbReference>
<comment type="caution">
    <text evidence="4">The sequence shown here is derived from an EMBL/GenBank/DDBJ whole genome shotgun (WGS) entry which is preliminary data.</text>
</comment>
<feature type="compositionally biased region" description="Basic and acidic residues" evidence="1">
    <location>
        <begin position="73"/>
        <end position="130"/>
    </location>
</feature>
<sequence length="219" mass="21747">MRATHALAVAAAVAVTGFTAPVAVAGGDRQDRVHVSVSPHHVHQGGTLTITVHGCGRGGGTISSNAFPHISLHRGDDRGGDGRGEGGRGGDGGGEGRGENRGEGRGDARQDNRGGDSRDGEGGRGGDGGDGRNVLSVGARIHDHATPGRYNLVVRCDNGSNVATAHFTVLSGRGTRGGLGGSLGPGSAEMAVGAGLVATAAIGGTVFLARRRRTVGTRA</sequence>
<keyword evidence="2" id="KW-0812">Transmembrane</keyword>
<keyword evidence="2" id="KW-0472">Membrane</keyword>
<protein>
    <submittedName>
        <fullName evidence="4">Membrane protein</fullName>
    </submittedName>
</protein>
<feature type="chain" id="PRO_5047008212" evidence="3">
    <location>
        <begin position="26"/>
        <end position="219"/>
    </location>
</feature>
<keyword evidence="5" id="KW-1185">Reference proteome</keyword>
<accession>A0ABQ5NQX5</accession>
<evidence type="ECO:0000313" key="4">
    <source>
        <dbReference type="EMBL" id="GLF92793.1"/>
    </source>
</evidence>
<feature type="signal peptide" evidence="3">
    <location>
        <begin position="1"/>
        <end position="25"/>
    </location>
</feature>
<evidence type="ECO:0000256" key="2">
    <source>
        <dbReference type="SAM" id="Phobius"/>
    </source>
</evidence>